<dbReference type="AlphaFoldDB" id="A0A5B7X624"/>
<evidence type="ECO:0000313" key="2">
    <source>
        <dbReference type="Proteomes" id="UP000309016"/>
    </source>
</evidence>
<organism evidence="1 2">
    <name type="scientific">Antarcticibacterium flavum</name>
    <dbReference type="NCBI Taxonomy" id="2058175"/>
    <lineage>
        <taxon>Bacteria</taxon>
        <taxon>Pseudomonadati</taxon>
        <taxon>Bacteroidota</taxon>
        <taxon>Flavobacteriia</taxon>
        <taxon>Flavobacteriales</taxon>
        <taxon>Flavobacteriaceae</taxon>
        <taxon>Antarcticibacterium</taxon>
    </lineage>
</organism>
<sequence length="419" mass="48249">MFNLKKILVVVESINVEDSSGSKANVAMIKNLHKAGFDLKVYHYTRNDLKINGVPCYAIPEKRRSSLFFLSRIERYIRYLFKIQLNKPLEHLFGFSFTLFNDRKSIISALKKDTNFKPDLVLTLSKGGSFRPHHALLKMPEWHKIWMAYIHDPYPMHLYPRPFAWVEPGYSKKWEFMNDISEKAAFNAFPSKLLMEWMGSYFPGFLQKGVVIPHQIDSAPSTPDALPEFFNVKGFNLLHAGTLLGPRKPEFLIQAFKSFLELHPEASIDAKLIFIGNTNEHQKQLQKYEKLISKANFVVQSSLDSKIVLGMQEQASVNIILEAKSEISPFLPGKFPHCVKANKPILLLGPQLSETRRLLGEAYPYWAEIDETEKISEMISDLYKDWKFNAGNLELNRPDLEQYLSEGHLKLVIDTLKIK</sequence>
<dbReference type="GO" id="GO:0016740">
    <property type="term" value="F:transferase activity"/>
    <property type="evidence" value="ECO:0007669"/>
    <property type="project" value="UniProtKB-KW"/>
</dbReference>
<keyword evidence="1" id="KW-0808">Transferase</keyword>
<proteinExistence type="predicted"/>
<name>A0A5B7X624_9FLAO</name>
<accession>A0A5B7X624</accession>
<dbReference type="OrthoDB" id="977218at2"/>
<dbReference type="EMBL" id="CP040812">
    <property type="protein sequence ID" value="QCY70580.1"/>
    <property type="molecule type" value="Genomic_DNA"/>
</dbReference>
<dbReference type="KEGG" id="afla:FHG64_14880"/>
<reference evidence="1 2" key="1">
    <citation type="submission" date="2019-06" db="EMBL/GenBank/DDBJ databases">
        <title>Complete genome sequence of Antarcticibacterium flavum KCTC 52984T from an Antarctic marine sediment.</title>
        <authorList>
            <person name="Lee Y.M."/>
            <person name="Shin S.C."/>
        </authorList>
    </citation>
    <scope>NUCLEOTIDE SEQUENCE [LARGE SCALE GENOMIC DNA]</scope>
    <source>
        <strain evidence="1 2">KCTC 52984</strain>
    </source>
</reference>
<dbReference type="Proteomes" id="UP000309016">
    <property type="component" value="Chromosome"/>
</dbReference>
<keyword evidence="2" id="KW-1185">Reference proteome</keyword>
<gene>
    <name evidence="1" type="ORF">FHG64_14880</name>
</gene>
<protein>
    <submittedName>
        <fullName evidence="1">Glycosyltransferase family 4 protein</fullName>
    </submittedName>
</protein>
<dbReference type="SUPFAM" id="SSF53756">
    <property type="entry name" value="UDP-Glycosyltransferase/glycogen phosphorylase"/>
    <property type="match status" value="1"/>
</dbReference>
<evidence type="ECO:0000313" key="1">
    <source>
        <dbReference type="EMBL" id="QCY70580.1"/>
    </source>
</evidence>